<evidence type="ECO:0000313" key="2">
    <source>
        <dbReference type="EMBL" id="CUI14332.1"/>
    </source>
</evidence>
<evidence type="ECO:0000313" key="3">
    <source>
        <dbReference type="Proteomes" id="UP000051952"/>
    </source>
</evidence>
<feature type="non-terminal residue" evidence="2">
    <location>
        <position position="628"/>
    </location>
</feature>
<dbReference type="EMBL" id="CYKH01001011">
    <property type="protein sequence ID" value="CUI14332.1"/>
    <property type="molecule type" value="Genomic_DNA"/>
</dbReference>
<protein>
    <submittedName>
        <fullName evidence="2">GPI-anchored surface protein, putative</fullName>
    </submittedName>
</protein>
<gene>
    <name evidence="2" type="ORF">BSAL_85545</name>
</gene>
<dbReference type="Proteomes" id="UP000051952">
    <property type="component" value="Unassembled WGS sequence"/>
</dbReference>
<dbReference type="AlphaFoldDB" id="A0A0S4KLG4"/>
<feature type="region of interest" description="Disordered" evidence="1">
    <location>
        <begin position="528"/>
        <end position="567"/>
    </location>
</feature>
<feature type="non-terminal residue" evidence="2">
    <location>
        <position position="1"/>
    </location>
</feature>
<name>A0A0S4KLG4_BODSA</name>
<keyword evidence="3" id="KW-1185">Reference proteome</keyword>
<accession>A0A0S4KLG4</accession>
<evidence type="ECO:0000256" key="1">
    <source>
        <dbReference type="SAM" id="MobiDB-lite"/>
    </source>
</evidence>
<dbReference type="VEuPathDB" id="TriTrypDB:BSAL_85545"/>
<feature type="compositionally biased region" description="Basic and acidic residues" evidence="1">
    <location>
        <begin position="550"/>
        <end position="567"/>
    </location>
</feature>
<organism evidence="2 3">
    <name type="scientific">Bodo saltans</name>
    <name type="common">Flagellated protozoan</name>
    <dbReference type="NCBI Taxonomy" id="75058"/>
    <lineage>
        <taxon>Eukaryota</taxon>
        <taxon>Discoba</taxon>
        <taxon>Euglenozoa</taxon>
        <taxon>Kinetoplastea</taxon>
        <taxon>Metakinetoplastina</taxon>
        <taxon>Eubodonida</taxon>
        <taxon>Bodonidae</taxon>
        <taxon>Bodo</taxon>
    </lineage>
</organism>
<sequence>CELRPHQLMILLHIALSTGAPRTMSKWLTRHEIQYRVELLQRQFYRRVTTTTNDTKSHTTATTTKGACFHPDAHTLEKIFWNSNLSLTPQRAEITEAMCIRAAELVAGFAACNIFHSGSDVEYRVFALDSRLAPFCTVTDVESTLSHSDKGNDEPGDTPDSVLRHTRVLVAPAFLRSLAASWPPSGCSSILTYIRALRDTLRHHARLATELVKVGKILVAHGGLLSKEEKKACPRLPICDQLIERWKATAIVGFEQLTFQALCLHLSCALEDDVLKTVASILARVCSSEPIEAAKIAVKKGRLECVDIPNFPSVFNDVFAESDAQLNSDDVFTRMNETLKADPDLCHRAKLKVAVEELSKNLEIRLAQPPTAGNTSHRRLQTSLAKGEHFCFRPSNPNNQGEDGVVFLRKHDAVPGTPPTWTVLLLQNKFWFYEIWRKKLTHLPATVVDTAGVTHTLRYVRILVTANPVEDSAFATSLSAKSLEERNKRIATIKRANDAFEKLDAAAFDSTRTAADEWVRKVVEENKSKLKTSHKHPIEDSQNKMNASGKENHRAKESQTNEDESDKHLRADIRAEWLLDHLKIEHPTAHDANLDPVICECHMHLDKITQWCPTVGLFLSNIMHIRNL</sequence>
<proteinExistence type="predicted"/>
<reference evidence="3" key="1">
    <citation type="submission" date="2015-09" db="EMBL/GenBank/DDBJ databases">
        <authorList>
            <consortium name="Pathogen Informatics"/>
        </authorList>
    </citation>
    <scope>NUCLEOTIDE SEQUENCE [LARGE SCALE GENOMIC DNA]</scope>
    <source>
        <strain evidence="3">Lake Konstanz</strain>
    </source>
</reference>